<reference evidence="1" key="1">
    <citation type="submission" date="2018-02" db="EMBL/GenBank/DDBJ databases">
        <title>Rhizophora mucronata_Transcriptome.</title>
        <authorList>
            <person name="Meera S.P."/>
            <person name="Sreeshan A."/>
            <person name="Augustine A."/>
        </authorList>
    </citation>
    <scope>NUCLEOTIDE SEQUENCE</scope>
    <source>
        <tissue evidence="1">Leaf</tissue>
    </source>
</reference>
<proteinExistence type="predicted"/>
<dbReference type="AlphaFoldDB" id="A0A2P2PTC6"/>
<dbReference type="EMBL" id="GGEC01077516">
    <property type="protein sequence ID" value="MBX58000.1"/>
    <property type="molecule type" value="Transcribed_RNA"/>
</dbReference>
<protein>
    <submittedName>
        <fullName evidence="1">Uncharacterized protein</fullName>
    </submittedName>
</protein>
<name>A0A2P2PTC6_RHIMU</name>
<evidence type="ECO:0000313" key="1">
    <source>
        <dbReference type="EMBL" id="MBX58000.1"/>
    </source>
</evidence>
<organism evidence="1">
    <name type="scientific">Rhizophora mucronata</name>
    <name type="common">Asiatic mangrove</name>
    <dbReference type="NCBI Taxonomy" id="61149"/>
    <lineage>
        <taxon>Eukaryota</taxon>
        <taxon>Viridiplantae</taxon>
        <taxon>Streptophyta</taxon>
        <taxon>Embryophyta</taxon>
        <taxon>Tracheophyta</taxon>
        <taxon>Spermatophyta</taxon>
        <taxon>Magnoliopsida</taxon>
        <taxon>eudicotyledons</taxon>
        <taxon>Gunneridae</taxon>
        <taxon>Pentapetalae</taxon>
        <taxon>rosids</taxon>
        <taxon>fabids</taxon>
        <taxon>Malpighiales</taxon>
        <taxon>Rhizophoraceae</taxon>
        <taxon>Rhizophora</taxon>
    </lineage>
</organism>
<accession>A0A2P2PTC6</accession>
<sequence>MHYTMFHFMHHTATLKVYHVIWSSF</sequence>